<sequence>MPERITLRLWEPVQAHKALMHAWTHTKAWLTAGHRLVLEVRPENRRDNHNRHFHSLIGQIAEQLGGQLADAEDAKRILISAFKIDTRTDPDLAAEWAKFGDVRMGHGLRGEVVLMGIQSRDFTIKLARAFIEWLYAFGAEQGVQFKPWEGDL</sequence>
<evidence type="ECO:0000313" key="1">
    <source>
        <dbReference type="EMBL" id="MDR6216192.1"/>
    </source>
</evidence>
<protein>
    <recommendedName>
        <fullName evidence="3">NinB protein</fullName>
    </recommendedName>
</protein>
<keyword evidence="2" id="KW-1185">Reference proteome</keyword>
<reference evidence="1 2" key="1">
    <citation type="submission" date="2023-08" db="EMBL/GenBank/DDBJ databases">
        <title>Functional and genomic diversity of the sorghum phyllosphere microbiome.</title>
        <authorList>
            <person name="Shade A."/>
        </authorList>
    </citation>
    <scope>NUCLEOTIDE SEQUENCE [LARGE SCALE GENOMIC DNA]</scope>
    <source>
        <strain evidence="1 2">SORGH_AS_0335</strain>
    </source>
</reference>
<dbReference type="InterPro" id="IPR008711">
    <property type="entry name" value="Recombinase_NinB"/>
</dbReference>
<dbReference type="Gene3D" id="1.10.3790.10">
    <property type="entry name" value="NinB"/>
    <property type="match status" value="1"/>
</dbReference>
<organism evidence="1 2">
    <name type="scientific">Paracidovorax wautersii</name>
    <dbReference type="NCBI Taxonomy" id="1177982"/>
    <lineage>
        <taxon>Bacteria</taxon>
        <taxon>Pseudomonadati</taxon>
        <taxon>Pseudomonadota</taxon>
        <taxon>Betaproteobacteria</taxon>
        <taxon>Burkholderiales</taxon>
        <taxon>Comamonadaceae</taxon>
        <taxon>Paracidovorax</taxon>
    </lineage>
</organism>
<dbReference type="Pfam" id="PF05772">
    <property type="entry name" value="NinB"/>
    <property type="match status" value="1"/>
</dbReference>
<evidence type="ECO:0008006" key="3">
    <source>
        <dbReference type="Google" id="ProtNLM"/>
    </source>
</evidence>
<dbReference type="SUPFAM" id="SSF103370">
    <property type="entry name" value="NinB"/>
    <property type="match status" value="1"/>
</dbReference>
<evidence type="ECO:0000313" key="2">
    <source>
        <dbReference type="Proteomes" id="UP001267710"/>
    </source>
</evidence>
<dbReference type="InterPro" id="IPR036619">
    <property type="entry name" value="NinB_sf"/>
</dbReference>
<dbReference type="EMBL" id="JAVIZX010000001">
    <property type="protein sequence ID" value="MDR6216192.1"/>
    <property type="molecule type" value="Genomic_DNA"/>
</dbReference>
<name>A0ABU1IG64_9BURK</name>
<proteinExistence type="predicted"/>
<comment type="caution">
    <text evidence="1">The sequence shown here is derived from an EMBL/GenBank/DDBJ whole genome shotgun (WGS) entry which is preliminary data.</text>
</comment>
<accession>A0ABU1IG64</accession>
<gene>
    <name evidence="1" type="ORF">QE399_003881</name>
</gene>
<dbReference type="Proteomes" id="UP001267710">
    <property type="component" value="Unassembled WGS sequence"/>
</dbReference>
<dbReference type="RefSeq" id="WP_309831412.1">
    <property type="nucleotide sequence ID" value="NZ_JAVIZX010000001.1"/>
</dbReference>